<feature type="region of interest" description="Disordered" evidence="1">
    <location>
        <begin position="73"/>
        <end position="166"/>
    </location>
</feature>
<reference evidence="2" key="1">
    <citation type="journal article" date="2015" name="Sci. Rep.">
        <title>Tissue- and time-dependent transcription in Ixodes ricinus salivary glands and midguts when blood feeding on the vertebrate host.</title>
        <authorList>
            <person name="Kotsyfakis M."/>
            <person name="Schwarz A."/>
            <person name="Erhart J."/>
            <person name="Ribeiro J.M."/>
        </authorList>
    </citation>
    <scope>NUCLEOTIDE SEQUENCE</scope>
    <source>
        <tissue evidence="2">Salivary gland and midgut</tissue>
    </source>
</reference>
<evidence type="ECO:0000313" key="2">
    <source>
        <dbReference type="EMBL" id="JAB74550.1"/>
    </source>
</evidence>
<dbReference type="EMBL" id="GANP01009918">
    <property type="protein sequence ID" value="JAB74550.1"/>
    <property type="molecule type" value="mRNA"/>
</dbReference>
<feature type="compositionally biased region" description="Low complexity" evidence="1">
    <location>
        <begin position="114"/>
        <end position="128"/>
    </location>
</feature>
<feature type="region of interest" description="Disordered" evidence="1">
    <location>
        <begin position="1"/>
        <end position="21"/>
    </location>
</feature>
<name>V5GVZ5_IXORI</name>
<feature type="compositionally biased region" description="Basic and acidic residues" evidence="1">
    <location>
        <begin position="129"/>
        <end position="138"/>
    </location>
</feature>
<protein>
    <submittedName>
        <fullName evidence="2">Uncharacterized protein</fullName>
    </submittedName>
</protein>
<accession>V5GVZ5</accession>
<proteinExistence type="evidence at transcript level"/>
<dbReference type="AlphaFoldDB" id="V5GVZ5"/>
<organism evidence="2">
    <name type="scientific">Ixodes ricinus</name>
    <name type="common">Common tick</name>
    <name type="synonym">Acarus ricinus</name>
    <dbReference type="NCBI Taxonomy" id="34613"/>
    <lineage>
        <taxon>Eukaryota</taxon>
        <taxon>Metazoa</taxon>
        <taxon>Ecdysozoa</taxon>
        <taxon>Arthropoda</taxon>
        <taxon>Chelicerata</taxon>
        <taxon>Arachnida</taxon>
        <taxon>Acari</taxon>
        <taxon>Parasitiformes</taxon>
        <taxon>Ixodida</taxon>
        <taxon>Ixodoidea</taxon>
        <taxon>Ixodidae</taxon>
        <taxon>Ixodinae</taxon>
        <taxon>Ixodes</taxon>
    </lineage>
</organism>
<feature type="region of interest" description="Disordered" evidence="1">
    <location>
        <begin position="268"/>
        <end position="303"/>
    </location>
</feature>
<evidence type="ECO:0000256" key="1">
    <source>
        <dbReference type="SAM" id="MobiDB-lite"/>
    </source>
</evidence>
<feature type="region of interest" description="Disordered" evidence="1">
    <location>
        <begin position="361"/>
        <end position="397"/>
    </location>
</feature>
<sequence length="418" mass="46210">MSAPSRRSAPDALRHPASSKYAPRYDLRRRVLVTNLMRGHREGSLTSIVDQSPDRPAKRWGYSESKRLLTFQPALTRRRIKSPRKLGSPRPNETAAETVEVQQRRLRRSGSYREAVSADAAVSAAPAEDLPKAKKARVELSASSGPSKAPAVANLSHPSDETHRVRHGQPFVARPCFDQTSVRSAMKASTSKAHLPAASTPVRRQARVTVRRCVPVPHPVLENIPPAALQVPTIVHSKQALLSQDIQPYSNQLHAPSSHVFQGIQSSLQPLHPNSVPESPRKVTQSTQTSPPPKSKGLLRRRSSLRRALERVLGVGKENEQTAKRVSGNSLLKDNSLKQSSRVKRRPSFVEAFLSRRRSCDAGRSDCSPLKRPAQRHSAGLPGFRSAEDYPKSMPDPVVKIRRARSLRVQSSTFDPWG</sequence>